<dbReference type="EMBL" id="OCNJ01000004">
    <property type="protein sequence ID" value="SOD95391.1"/>
    <property type="molecule type" value="Genomic_DNA"/>
</dbReference>
<accession>A0A286GIN9</accession>
<evidence type="ECO:0000313" key="2">
    <source>
        <dbReference type="Proteomes" id="UP000219621"/>
    </source>
</evidence>
<reference evidence="1 2" key="1">
    <citation type="submission" date="2017-09" db="EMBL/GenBank/DDBJ databases">
        <authorList>
            <person name="Ehlers B."/>
            <person name="Leendertz F.H."/>
        </authorList>
    </citation>
    <scope>NUCLEOTIDE SEQUENCE [LARGE SCALE GENOMIC DNA]</scope>
    <source>
        <strain evidence="1 2">USBA 140</strain>
    </source>
</reference>
<sequence>MPPDPVTPPLRTALAAAEACPTGRCPLGERLLALAPDLAALPQIEAIEAFLALAQDAIGCADACPCAAPLIDGLQAAVEGES</sequence>
<dbReference type="AlphaFoldDB" id="A0A286GIN9"/>
<proteinExistence type="predicted"/>
<gene>
    <name evidence="1" type="ORF">SAMN05421508_104324</name>
</gene>
<keyword evidence="2" id="KW-1185">Reference proteome</keyword>
<dbReference type="RefSeq" id="WP_176525130.1">
    <property type="nucleotide sequence ID" value="NZ_OCNJ01000004.1"/>
</dbReference>
<protein>
    <submittedName>
        <fullName evidence="1">Uncharacterized protein</fullName>
    </submittedName>
</protein>
<organism evidence="1 2">
    <name type="scientific">Caenispirillum bisanense</name>
    <dbReference type="NCBI Taxonomy" id="414052"/>
    <lineage>
        <taxon>Bacteria</taxon>
        <taxon>Pseudomonadati</taxon>
        <taxon>Pseudomonadota</taxon>
        <taxon>Alphaproteobacteria</taxon>
        <taxon>Rhodospirillales</taxon>
        <taxon>Novispirillaceae</taxon>
        <taxon>Caenispirillum</taxon>
    </lineage>
</organism>
<name>A0A286GIN9_9PROT</name>
<evidence type="ECO:0000313" key="1">
    <source>
        <dbReference type="EMBL" id="SOD95391.1"/>
    </source>
</evidence>
<dbReference type="Proteomes" id="UP000219621">
    <property type="component" value="Unassembled WGS sequence"/>
</dbReference>